<dbReference type="Proteomes" id="UP000198372">
    <property type="component" value="Unassembled WGS sequence"/>
</dbReference>
<feature type="compositionally biased region" description="Low complexity" evidence="1">
    <location>
        <begin position="288"/>
        <end position="297"/>
    </location>
</feature>
<dbReference type="EMBL" id="FMSP01000017">
    <property type="protein sequence ID" value="SCV73103.1"/>
    <property type="molecule type" value="Genomic_DNA"/>
</dbReference>
<accession>A0A238FM61</accession>
<dbReference type="AlphaFoldDB" id="A0A238FM61"/>
<evidence type="ECO:0000256" key="1">
    <source>
        <dbReference type="SAM" id="MobiDB-lite"/>
    </source>
</evidence>
<gene>
    <name evidence="2" type="ORF">BQ2448_7028</name>
</gene>
<feature type="region of interest" description="Disordered" evidence="1">
    <location>
        <begin position="701"/>
        <end position="749"/>
    </location>
</feature>
<organism evidence="2 3">
    <name type="scientific">Microbotryum intermedium</name>
    <dbReference type="NCBI Taxonomy" id="269621"/>
    <lineage>
        <taxon>Eukaryota</taxon>
        <taxon>Fungi</taxon>
        <taxon>Dikarya</taxon>
        <taxon>Basidiomycota</taxon>
        <taxon>Pucciniomycotina</taxon>
        <taxon>Microbotryomycetes</taxon>
        <taxon>Microbotryales</taxon>
        <taxon>Microbotryaceae</taxon>
        <taxon>Microbotryum</taxon>
    </lineage>
</organism>
<feature type="region of interest" description="Disordered" evidence="1">
    <location>
        <begin position="89"/>
        <end position="158"/>
    </location>
</feature>
<feature type="compositionally biased region" description="Low complexity" evidence="1">
    <location>
        <begin position="233"/>
        <end position="244"/>
    </location>
</feature>
<name>A0A238FM61_9BASI</name>
<protein>
    <submittedName>
        <fullName evidence="2">BQ2448_7028 protein</fullName>
    </submittedName>
</protein>
<dbReference type="STRING" id="269621.A0A238FM61"/>
<keyword evidence="3" id="KW-1185">Reference proteome</keyword>
<feature type="compositionally biased region" description="Polar residues" evidence="1">
    <location>
        <begin position="217"/>
        <end position="232"/>
    </location>
</feature>
<feature type="region of interest" description="Disordered" evidence="1">
    <location>
        <begin position="413"/>
        <end position="441"/>
    </location>
</feature>
<feature type="region of interest" description="Disordered" evidence="1">
    <location>
        <begin position="216"/>
        <end position="244"/>
    </location>
</feature>
<sequence>MRIVLLGTNHATATRPSAPLPSISVYRALLTLHPLLLDLLTFRSSAIDLAATTVATTMHHPSLQCDDSPYRFPPPSPPVHRSLHQVATCSTPTGAGARSTTTTTTTSRSAPQARTAAAQAPPSPFPAFNSERPRERGPFGSSEVIQKRSNGSSAPRDQTIDASRIRYADAQAHDAISEFGLFQRHAASTKTDWSSPVAAILGGNGADRATRSLPVHSRQSLLTDHSTPSSDRFSTWPNSSSSFSTPLSSILDDSLGSDTSFLDTSPSCRNPTPPSLFPTFSEFLPSRATSSRLSQSSNENQPQTPAAAVARFNTPSSSSSSLGHHKGLLTSADLSFQNKHIKQDKRGLILRYDLERSSSGFVNSSPIRFQSFLRLPGVPIWWSLAAQLSSESWNPPLKTPRDAFDDVMSAPAYTTPIQSQTSARRDASSSDSNGGGSQSGCLRSTVPIASMLGTSVPWDDSNSNLPYPLTPFDTERIARLHGGRIPRLGQLAPAESTSANQAPIINTGNVGPMQRQQGDWTCECGFVNWRRRKICLRCFPFAHDLANSITIHRSHSLNNGSNTSTEINSTPVYAPTHPPSRSLPMLSTIAAQDVLQPSPAYTPIPSSGSAHAMLPSLTSYNSSPFNRISPPPPPPMPFPAAPSVFSSSAPSPMRRQVLAPLTPLVPLVPQTSFAAPVSDAMLNAKWSEGFYMGLAARSRSSSDVSQRPHDQQQAFPGASSFYSSSSSSSSPERHQSQMPSLFARGSQSS</sequence>
<proteinExistence type="predicted"/>
<dbReference type="OrthoDB" id="2537306at2759"/>
<feature type="region of interest" description="Disordered" evidence="1">
    <location>
        <begin position="261"/>
        <end position="281"/>
    </location>
</feature>
<feature type="region of interest" description="Disordered" evidence="1">
    <location>
        <begin position="288"/>
        <end position="307"/>
    </location>
</feature>
<feature type="compositionally biased region" description="Low complexity" evidence="1">
    <location>
        <begin position="90"/>
        <end position="120"/>
    </location>
</feature>
<feature type="compositionally biased region" description="Low complexity" evidence="1">
    <location>
        <begin position="719"/>
        <end position="730"/>
    </location>
</feature>
<evidence type="ECO:0000313" key="2">
    <source>
        <dbReference type="EMBL" id="SCV73103.1"/>
    </source>
</evidence>
<dbReference type="Gene3D" id="4.10.1060.10">
    <property type="entry name" value="Zinc finger, RanBP2-type"/>
    <property type="match status" value="1"/>
</dbReference>
<evidence type="ECO:0000313" key="3">
    <source>
        <dbReference type="Proteomes" id="UP000198372"/>
    </source>
</evidence>
<feature type="compositionally biased region" description="Polar residues" evidence="1">
    <location>
        <begin position="261"/>
        <end position="270"/>
    </location>
</feature>
<feature type="compositionally biased region" description="Polar residues" evidence="1">
    <location>
        <begin position="143"/>
        <end position="156"/>
    </location>
</feature>
<reference evidence="3" key="1">
    <citation type="submission" date="2016-09" db="EMBL/GenBank/DDBJ databases">
        <authorList>
            <person name="Jeantristanb JTB J.-T."/>
            <person name="Ricardo R."/>
        </authorList>
    </citation>
    <scope>NUCLEOTIDE SEQUENCE [LARGE SCALE GENOMIC DNA]</scope>
</reference>